<dbReference type="Gene3D" id="3.40.50.1820">
    <property type="entry name" value="alpha/beta hydrolase"/>
    <property type="match status" value="1"/>
</dbReference>
<comment type="caution">
    <text evidence="3">The sequence shown here is derived from an EMBL/GenBank/DDBJ whole genome shotgun (WGS) entry which is preliminary data.</text>
</comment>
<accession>A0ABU7FVX8</accession>
<dbReference type="GO" id="GO:0016787">
    <property type="term" value="F:hydrolase activity"/>
    <property type="evidence" value="ECO:0007669"/>
    <property type="project" value="UniProtKB-KW"/>
</dbReference>
<dbReference type="SUPFAM" id="SSF53474">
    <property type="entry name" value="alpha/beta-Hydrolases"/>
    <property type="match status" value="1"/>
</dbReference>
<organism evidence="3 4">
    <name type="scientific">Streptomyces chiangmaiensis</name>
    <dbReference type="NCBI Taxonomy" id="766497"/>
    <lineage>
        <taxon>Bacteria</taxon>
        <taxon>Bacillati</taxon>
        <taxon>Actinomycetota</taxon>
        <taxon>Actinomycetes</taxon>
        <taxon>Kitasatosporales</taxon>
        <taxon>Streptomycetaceae</taxon>
        <taxon>Streptomyces</taxon>
    </lineage>
</organism>
<dbReference type="RefSeq" id="WP_329512602.1">
    <property type="nucleotide sequence ID" value="NZ_JAYWVC010000341.1"/>
</dbReference>
<dbReference type="PANTHER" id="PTHR37017">
    <property type="entry name" value="AB HYDROLASE-1 DOMAIN-CONTAINING PROTEIN-RELATED"/>
    <property type="match status" value="1"/>
</dbReference>
<feature type="domain" description="AB hydrolase-1" evidence="2">
    <location>
        <begin position="50"/>
        <end position="140"/>
    </location>
</feature>
<dbReference type="InterPro" id="IPR000073">
    <property type="entry name" value="AB_hydrolase_1"/>
</dbReference>
<sequence length="152" mass="15332">MNVNTVFRSTRTSAVALGAVAGVAALALAATAGTADATAAHRPSHQKPTVVLVHGAFADSSSWNGVVKRLQRDGYPVVAPANPLRGLASDAAYLHSVLNTVKGPIVLAGHSYGGAVMSQAAVGVSDVKALVYIAAFAPEKGESALGLSNKFP</sequence>
<dbReference type="EMBL" id="JAYWVC010000341">
    <property type="protein sequence ID" value="MED7828251.1"/>
    <property type="molecule type" value="Genomic_DNA"/>
</dbReference>
<name>A0ABU7FVX8_9ACTN</name>
<keyword evidence="1" id="KW-0732">Signal</keyword>
<feature type="non-terminal residue" evidence="3">
    <location>
        <position position="152"/>
    </location>
</feature>
<evidence type="ECO:0000256" key="1">
    <source>
        <dbReference type="SAM" id="SignalP"/>
    </source>
</evidence>
<proteinExistence type="predicted"/>
<dbReference type="InterPro" id="IPR052897">
    <property type="entry name" value="Sec-Metab_Biosynth_Hydrolase"/>
</dbReference>
<keyword evidence="4" id="KW-1185">Reference proteome</keyword>
<dbReference type="PANTHER" id="PTHR37017:SF11">
    <property type="entry name" value="ESTERASE_LIPASE_THIOESTERASE DOMAIN-CONTAINING PROTEIN"/>
    <property type="match status" value="1"/>
</dbReference>
<keyword evidence="3" id="KW-0418">Kinase</keyword>
<gene>
    <name evidence="3" type="ORF">VXC91_41890</name>
</gene>
<evidence type="ECO:0000313" key="4">
    <source>
        <dbReference type="Proteomes" id="UP001333996"/>
    </source>
</evidence>
<feature type="signal peptide" evidence="1">
    <location>
        <begin position="1"/>
        <end position="29"/>
    </location>
</feature>
<keyword evidence="3" id="KW-0378">Hydrolase</keyword>
<dbReference type="Pfam" id="PF12697">
    <property type="entry name" value="Abhydrolase_6"/>
    <property type="match status" value="1"/>
</dbReference>
<evidence type="ECO:0000259" key="2">
    <source>
        <dbReference type="Pfam" id="PF12697"/>
    </source>
</evidence>
<feature type="chain" id="PRO_5046434123" evidence="1">
    <location>
        <begin position="30"/>
        <end position="152"/>
    </location>
</feature>
<reference evidence="3" key="1">
    <citation type="submission" date="2024-01" db="EMBL/GenBank/DDBJ databases">
        <title>First draft genome sequence data of TA4-1, the type strain of Gram-positive actinobacterium Streptomyces chiangmaiensis.</title>
        <authorList>
            <person name="Yasawong M."/>
            <person name="Nantapong N."/>
        </authorList>
    </citation>
    <scope>NUCLEOTIDE SEQUENCE</scope>
    <source>
        <strain evidence="3">TA4-1</strain>
    </source>
</reference>
<evidence type="ECO:0000313" key="3">
    <source>
        <dbReference type="EMBL" id="MED7828251.1"/>
    </source>
</evidence>
<protein>
    <submittedName>
        <fullName evidence="3">Alpha/beta hydrolase</fullName>
    </submittedName>
</protein>
<dbReference type="GO" id="GO:0016301">
    <property type="term" value="F:kinase activity"/>
    <property type="evidence" value="ECO:0007669"/>
    <property type="project" value="UniProtKB-KW"/>
</dbReference>
<keyword evidence="3" id="KW-0808">Transferase</keyword>
<dbReference type="InterPro" id="IPR029058">
    <property type="entry name" value="AB_hydrolase_fold"/>
</dbReference>
<dbReference type="Proteomes" id="UP001333996">
    <property type="component" value="Unassembled WGS sequence"/>
</dbReference>